<dbReference type="Proteomes" id="UP000826195">
    <property type="component" value="Unassembled WGS sequence"/>
</dbReference>
<proteinExistence type="predicted"/>
<reference evidence="2 3" key="1">
    <citation type="journal article" date="2021" name="J. Hered.">
        <title>A chromosome-level genome assembly of the parasitoid wasp, Cotesia glomerata (Hymenoptera: Braconidae).</title>
        <authorList>
            <person name="Pinto B.J."/>
            <person name="Weis J.J."/>
            <person name="Gamble T."/>
            <person name="Ode P.J."/>
            <person name="Paul R."/>
            <person name="Zaspel J.M."/>
        </authorList>
    </citation>
    <scope>NUCLEOTIDE SEQUENCE [LARGE SCALE GENOMIC DNA]</scope>
    <source>
        <strain evidence="2">CgM1</strain>
    </source>
</reference>
<evidence type="ECO:0000313" key="3">
    <source>
        <dbReference type="Proteomes" id="UP000826195"/>
    </source>
</evidence>
<name>A0AAV7J090_COTGL</name>
<gene>
    <name evidence="2" type="ORF">KQX54_005751</name>
</gene>
<dbReference type="AlphaFoldDB" id="A0AAV7J090"/>
<organism evidence="2 3">
    <name type="scientific">Cotesia glomerata</name>
    <name type="common">Lepidopteran parasitic wasp</name>
    <name type="synonym">Apanteles glomeratus</name>
    <dbReference type="NCBI Taxonomy" id="32391"/>
    <lineage>
        <taxon>Eukaryota</taxon>
        <taxon>Metazoa</taxon>
        <taxon>Ecdysozoa</taxon>
        <taxon>Arthropoda</taxon>
        <taxon>Hexapoda</taxon>
        <taxon>Insecta</taxon>
        <taxon>Pterygota</taxon>
        <taxon>Neoptera</taxon>
        <taxon>Endopterygota</taxon>
        <taxon>Hymenoptera</taxon>
        <taxon>Apocrita</taxon>
        <taxon>Ichneumonoidea</taxon>
        <taxon>Braconidae</taxon>
        <taxon>Microgastrinae</taxon>
        <taxon>Cotesia</taxon>
    </lineage>
</organism>
<keyword evidence="3" id="KW-1185">Reference proteome</keyword>
<accession>A0AAV7J090</accession>
<protein>
    <submittedName>
        <fullName evidence="2">Uncharacterized protein</fullName>
    </submittedName>
</protein>
<evidence type="ECO:0000313" key="2">
    <source>
        <dbReference type="EMBL" id="KAH0560546.1"/>
    </source>
</evidence>
<evidence type="ECO:0000256" key="1">
    <source>
        <dbReference type="SAM" id="MobiDB-lite"/>
    </source>
</evidence>
<comment type="caution">
    <text evidence="2">The sequence shown here is derived from an EMBL/GenBank/DDBJ whole genome shotgun (WGS) entry which is preliminary data.</text>
</comment>
<feature type="compositionally biased region" description="Polar residues" evidence="1">
    <location>
        <begin position="62"/>
        <end position="71"/>
    </location>
</feature>
<feature type="region of interest" description="Disordered" evidence="1">
    <location>
        <begin position="60"/>
        <end position="93"/>
    </location>
</feature>
<dbReference type="EMBL" id="JAHXZJ010000374">
    <property type="protein sequence ID" value="KAH0560546.1"/>
    <property type="molecule type" value="Genomic_DNA"/>
</dbReference>
<sequence>MGWYCWLCTRVEEGRVACYIYVTSRRSTTNEIHQGMLCVGLGPSFSVALFCRRGQDRIRGSSWENSPSPITGQPGVVPGGAGSTRQDRKLPGRRCTGARYGVGGVEFR</sequence>